<evidence type="ECO:0000313" key="3">
    <source>
        <dbReference type="Proteomes" id="UP000002457"/>
    </source>
</evidence>
<name>B8GFD4_METPE</name>
<keyword evidence="2" id="KW-0413">Isomerase</keyword>
<dbReference type="EMBL" id="CP001338">
    <property type="protein sequence ID" value="ACL15982.1"/>
    <property type="molecule type" value="Genomic_DNA"/>
</dbReference>
<dbReference type="AlphaFoldDB" id="B8GFD4"/>
<dbReference type="SUPFAM" id="SSF53756">
    <property type="entry name" value="UDP-Glycosyltransferase/glycogen phosphorylase"/>
    <property type="match status" value="1"/>
</dbReference>
<dbReference type="GeneID" id="7270198"/>
<dbReference type="PANTHER" id="PTHR43174:SF1">
    <property type="entry name" value="UDP-N-ACETYLGLUCOSAMINE 2-EPIMERASE"/>
    <property type="match status" value="1"/>
</dbReference>
<dbReference type="Pfam" id="PF02350">
    <property type="entry name" value="Epimerase_2"/>
    <property type="match status" value="1"/>
</dbReference>
<dbReference type="InterPro" id="IPR029767">
    <property type="entry name" value="WecB-like"/>
</dbReference>
<sequence length="359" mass="38977">MITLVLGTRPEIIKFSPVIRAAEAATIDYCVIHTGQHYSFEMDQVFFAELDLPAPTFNLDVGSGTHAVQTGAIMAGVERVLMEKNCSEVLVQGDTNTVLAGALAAKKLQIRVGHVEAGLRSFDRTMPEEINRVVADHIADHLFAPTETSRSNLLAEGIADDTITVTGNTIVDALYQNREIAEEKCSTLQAMGLESRDYLLATFHRAENVDNQVRLAGVLEGLARVHADTGLPVIVPVHPRTAKMIDQFNLDPKGVTLVPPQGFLEFLQLEAEAALVLTDSGGVQEETCILKVPCVTLRENTERPETITVGANLLAGTDPARIEQAAAMMLGRTRDWVNPFGDGKAGERILQVCTAELER</sequence>
<dbReference type="InterPro" id="IPR003331">
    <property type="entry name" value="UDP_GlcNAc_Epimerase_2_dom"/>
</dbReference>
<dbReference type="PANTHER" id="PTHR43174">
    <property type="entry name" value="UDP-N-ACETYLGLUCOSAMINE 2-EPIMERASE"/>
    <property type="match status" value="1"/>
</dbReference>
<dbReference type="RefSeq" id="WP_012617301.1">
    <property type="nucleotide sequence ID" value="NC_011832.1"/>
</dbReference>
<dbReference type="KEGG" id="mpl:Mpal_0611"/>
<dbReference type="CDD" id="cd03786">
    <property type="entry name" value="GTB_UDP-GlcNAc_2-Epimerase"/>
    <property type="match status" value="1"/>
</dbReference>
<organism evidence="2 3">
    <name type="scientific">Methanosphaerula palustris (strain ATCC BAA-1556 / DSM 19958 / E1-9c)</name>
    <dbReference type="NCBI Taxonomy" id="521011"/>
    <lineage>
        <taxon>Archaea</taxon>
        <taxon>Methanobacteriati</taxon>
        <taxon>Methanobacteriota</taxon>
        <taxon>Stenosarchaea group</taxon>
        <taxon>Methanomicrobia</taxon>
        <taxon>Methanomicrobiales</taxon>
        <taxon>Methanoregulaceae</taxon>
        <taxon>Methanosphaerula</taxon>
    </lineage>
</organism>
<gene>
    <name evidence="2" type="ordered locus">Mpal_0611</name>
</gene>
<reference evidence="2 3" key="1">
    <citation type="journal article" date="2015" name="Genome Announc.">
        <title>Complete Genome Sequence of Methanosphaerula palustris E1-9CT, a Hydrogenotrophic Methanogen Isolated from a Minerotrophic Fen Peatland.</title>
        <authorList>
            <person name="Cadillo-Quiroz H."/>
            <person name="Browne P."/>
            <person name="Kyrpides N."/>
            <person name="Woyke T."/>
            <person name="Goodwin L."/>
            <person name="Detter C."/>
            <person name="Yavitt J.B."/>
            <person name="Zinder S.H."/>
        </authorList>
    </citation>
    <scope>NUCLEOTIDE SEQUENCE [LARGE SCALE GENOMIC DNA]</scope>
    <source>
        <strain evidence="3">ATCC BAA-1556 / DSM 19958 / E1-9c</strain>
    </source>
</reference>
<dbReference type="EC" id="5.1.3.14" evidence="2"/>
<keyword evidence="3" id="KW-1185">Reference proteome</keyword>
<evidence type="ECO:0000313" key="2">
    <source>
        <dbReference type="EMBL" id="ACL15982.1"/>
    </source>
</evidence>
<dbReference type="GO" id="GO:0008761">
    <property type="term" value="F:UDP-N-acetylglucosamine 2-epimerase activity"/>
    <property type="evidence" value="ECO:0007669"/>
    <property type="project" value="UniProtKB-EC"/>
</dbReference>
<dbReference type="OrthoDB" id="7018at2157"/>
<dbReference type="HOGENOM" id="CLU_041674_0_1_2"/>
<dbReference type="eggNOG" id="arCOG01392">
    <property type="taxonomic scope" value="Archaea"/>
</dbReference>
<evidence type="ECO:0000259" key="1">
    <source>
        <dbReference type="Pfam" id="PF02350"/>
    </source>
</evidence>
<dbReference type="NCBIfam" id="TIGR00236">
    <property type="entry name" value="wecB"/>
    <property type="match status" value="1"/>
</dbReference>
<accession>B8GFD4</accession>
<dbReference type="STRING" id="521011.Mpal_0611"/>
<dbReference type="Proteomes" id="UP000002457">
    <property type="component" value="Chromosome"/>
</dbReference>
<feature type="domain" description="UDP-N-acetylglucosamine 2-epimerase" evidence="1">
    <location>
        <begin position="23"/>
        <end position="352"/>
    </location>
</feature>
<dbReference type="Gene3D" id="3.40.50.2000">
    <property type="entry name" value="Glycogen Phosphorylase B"/>
    <property type="match status" value="2"/>
</dbReference>
<protein>
    <submittedName>
        <fullName evidence="2">UDP-N-acetylglucosamine 2-epimerase</fullName>
        <ecNumber evidence="2">5.1.3.14</ecNumber>
    </submittedName>
</protein>
<proteinExistence type="predicted"/>